<dbReference type="Proteomes" id="UP000694257">
    <property type="component" value="Chromosome"/>
</dbReference>
<proteinExistence type="predicted"/>
<organism evidence="1 2">
    <name type="scientific">Nocardia iowensis</name>
    <dbReference type="NCBI Taxonomy" id="204891"/>
    <lineage>
        <taxon>Bacteria</taxon>
        <taxon>Bacillati</taxon>
        <taxon>Actinomycetota</taxon>
        <taxon>Actinomycetes</taxon>
        <taxon>Mycobacteriales</taxon>
        <taxon>Nocardiaceae</taxon>
        <taxon>Nocardia</taxon>
    </lineage>
</organism>
<sequence>MLLLIGGPPRVGKSTLAWMLLERDGIPGCPTDALVSMLGQAAPEHGVRHGMHPDKAESARPFLLAFLEAIADGLDHESDPPDCYAVEGDVVTPAVVGSAAALGLPVAAVFVGNTGMTPELLRTAPHWLDGEDDATYRQVASWIREQSAALRDTCAAAGLPYVDLSTGFDTGLEDAYATLLGQIRAGSHAVGAGDIDE</sequence>
<protein>
    <submittedName>
        <fullName evidence="1">Uncharacterized protein</fullName>
    </submittedName>
</protein>
<evidence type="ECO:0000313" key="2">
    <source>
        <dbReference type="Proteomes" id="UP000694257"/>
    </source>
</evidence>
<dbReference type="RefSeq" id="WP_218470223.1">
    <property type="nucleotide sequence ID" value="NZ_BAABJN010000003.1"/>
</dbReference>
<evidence type="ECO:0000313" key="1">
    <source>
        <dbReference type="EMBL" id="QXN89347.1"/>
    </source>
</evidence>
<keyword evidence="2" id="KW-1185">Reference proteome</keyword>
<reference evidence="1 2" key="1">
    <citation type="submission" date="2021-07" db="EMBL/GenBank/DDBJ databases">
        <title>Whole Genome Sequence of Nocardia Iowensis.</title>
        <authorList>
            <person name="Lamm A."/>
            <person name="Collins-Fairclough A.M."/>
            <person name="Bunk B."/>
            <person name="Sproer C."/>
        </authorList>
    </citation>
    <scope>NUCLEOTIDE SEQUENCE [LARGE SCALE GENOMIC DNA]</scope>
    <source>
        <strain evidence="1 2">NRRL 5646</strain>
    </source>
</reference>
<accession>A0ABX8RIA0</accession>
<dbReference type="EMBL" id="CP078145">
    <property type="protein sequence ID" value="QXN89347.1"/>
    <property type="molecule type" value="Genomic_DNA"/>
</dbReference>
<name>A0ABX8RIA0_NOCIO</name>
<gene>
    <name evidence="1" type="ORF">KV110_27965</name>
</gene>